<keyword evidence="2" id="KW-1185">Reference proteome</keyword>
<accession>A0A5B7FA55</accession>
<protein>
    <submittedName>
        <fullName evidence="1">Uncharacterized protein</fullName>
    </submittedName>
</protein>
<reference evidence="1 2" key="1">
    <citation type="submission" date="2019-05" db="EMBL/GenBank/DDBJ databases">
        <title>Another draft genome of Portunus trituberculatus and its Hox gene families provides insights of decapod evolution.</title>
        <authorList>
            <person name="Jeong J.-H."/>
            <person name="Song I."/>
            <person name="Kim S."/>
            <person name="Choi T."/>
            <person name="Kim D."/>
            <person name="Ryu S."/>
            <person name="Kim W."/>
        </authorList>
    </citation>
    <scope>NUCLEOTIDE SEQUENCE [LARGE SCALE GENOMIC DNA]</scope>
    <source>
        <tissue evidence="1">Muscle</tissue>
    </source>
</reference>
<name>A0A5B7FA55_PORTR</name>
<comment type="caution">
    <text evidence="1">The sequence shown here is derived from an EMBL/GenBank/DDBJ whole genome shotgun (WGS) entry which is preliminary data.</text>
</comment>
<dbReference type="AlphaFoldDB" id="A0A5B7FA55"/>
<evidence type="ECO:0000313" key="2">
    <source>
        <dbReference type="Proteomes" id="UP000324222"/>
    </source>
</evidence>
<proteinExistence type="predicted"/>
<dbReference type="EMBL" id="VSRR010005435">
    <property type="protein sequence ID" value="MPC42427.1"/>
    <property type="molecule type" value="Genomic_DNA"/>
</dbReference>
<gene>
    <name evidence="1" type="ORF">E2C01_036049</name>
</gene>
<organism evidence="1 2">
    <name type="scientific">Portunus trituberculatus</name>
    <name type="common">Swimming crab</name>
    <name type="synonym">Neptunus trituberculatus</name>
    <dbReference type="NCBI Taxonomy" id="210409"/>
    <lineage>
        <taxon>Eukaryota</taxon>
        <taxon>Metazoa</taxon>
        <taxon>Ecdysozoa</taxon>
        <taxon>Arthropoda</taxon>
        <taxon>Crustacea</taxon>
        <taxon>Multicrustacea</taxon>
        <taxon>Malacostraca</taxon>
        <taxon>Eumalacostraca</taxon>
        <taxon>Eucarida</taxon>
        <taxon>Decapoda</taxon>
        <taxon>Pleocyemata</taxon>
        <taxon>Brachyura</taxon>
        <taxon>Eubrachyura</taxon>
        <taxon>Portunoidea</taxon>
        <taxon>Portunidae</taxon>
        <taxon>Portuninae</taxon>
        <taxon>Portunus</taxon>
    </lineage>
</organism>
<dbReference type="Proteomes" id="UP000324222">
    <property type="component" value="Unassembled WGS sequence"/>
</dbReference>
<evidence type="ECO:0000313" key="1">
    <source>
        <dbReference type="EMBL" id="MPC42427.1"/>
    </source>
</evidence>
<sequence>MKTPHLLNNEGKSINDKRSEHMADAYIQETWIATCDAERCTESNFFLGKQNYTVTIPFSFDRNLLPHRHDRCTLTTTCPLKVQEE</sequence>